<proteinExistence type="predicted"/>
<protein>
    <submittedName>
        <fullName evidence="1">Uncharacterized protein</fullName>
    </submittedName>
</protein>
<name>A0A517SV74_9BACT</name>
<sequence length="70" mass="8121">MKSISINYRYPSRSPKFRLPPPIIRLGIPTHHRKDSPLTELNWCERISENEAKCCTCEPVHRSHHDQAAA</sequence>
<evidence type="ECO:0000313" key="2">
    <source>
        <dbReference type="Proteomes" id="UP000315003"/>
    </source>
</evidence>
<gene>
    <name evidence="1" type="ORF">SV7mr_25260</name>
</gene>
<keyword evidence="2" id="KW-1185">Reference proteome</keyword>
<organism evidence="1 2">
    <name type="scientific">Stieleria bergensis</name>
    <dbReference type="NCBI Taxonomy" id="2528025"/>
    <lineage>
        <taxon>Bacteria</taxon>
        <taxon>Pseudomonadati</taxon>
        <taxon>Planctomycetota</taxon>
        <taxon>Planctomycetia</taxon>
        <taxon>Pirellulales</taxon>
        <taxon>Pirellulaceae</taxon>
        <taxon>Stieleria</taxon>
    </lineage>
</organism>
<dbReference type="EMBL" id="CP036272">
    <property type="protein sequence ID" value="QDT60010.1"/>
    <property type="molecule type" value="Genomic_DNA"/>
</dbReference>
<dbReference type="AlphaFoldDB" id="A0A517SV74"/>
<dbReference type="Proteomes" id="UP000315003">
    <property type="component" value="Chromosome"/>
</dbReference>
<accession>A0A517SV74</accession>
<evidence type="ECO:0000313" key="1">
    <source>
        <dbReference type="EMBL" id="QDT60010.1"/>
    </source>
</evidence>
<reference evidence="1 2" key="1">
    <citation type="submission" date="2019-02" db="EMBL/GenBank/DDBJ databases">
        <title>Deep-cultivation of Planctomycetes and their phenomic and genomic characterization uncovers novel biology.</title>
        <authorList>
            <person name="Wiegand S."/>
            <person name="Jogler M."/>
            <person name="Boedeker C."/>
            <person name="Pinto D."/>
            <person name="Vollmers J."/>
            <person name="Rivas-Marin E."/>
            <person name="Kohn T."/>
            <person name="Peeters S.H."/>
            <person name="Heuer A."/>
            <person name="Rast P."/>
            <person name="Oberbeckmann S."/>
            <person name="Bunk B."/>
            <person name="Jeske O."/>
            <person name="Meyerdierks A."/>
            <person name="Storesund J.E."/>
            <person name="Kallscheuer N."/>
            <person name="Luecker S."/>
            <person name="Lage O.M."/>
            <person name="Pohl T."/>
            <person name="Merkel B.J."/>
            <person name="Hornburger P."/>
            <person name="Mueller R.-W."/>
            <person name="Bruemmer F."/>
            <person name="Labrenz M."/>
            <person name="Spormann A.M."/>
            <person name="Op den Camp H."/>
            <person name="Overmann J."/>
            <person name="Amann R."/>
            <person name="Jetten M.S.M."/>
            <person name="Mascher T."/>
            <person name="Medema M.H."/>
            <person name="Devos D.P."/>
            <person name="Kaster A.-K."/>
            <person name="Ovreas L."/>
            <person name="Rohde M."/>
            <person name="Galperin M.Y."/>
            <person name="Jogler C."/>
        </authorList>
    </citation>
    <scope>NUCLEOTIDE SEQUENCE [LARGE SCALE GENOMIC DNA]</scope>
    <source>
        <strain evidence="1 2">SV_7m_r</strain>
    </source>
</reference>